<dbReference type="Pfam" id="PF12860">
    <property type="entry name" value="PAS_7"/>
    <property type="match status" value="2"/>
</dbReference>
<dbReference type="Gene3D" id="3.30.70.270">
    <property type="match status" value="1"/>
</dbReference>
<dbReference type="CDD" id="cd00130">
    <property type="entry name" value="PAS"/>
    <property type="match status" value="1"/>
</dbReference>
<dbReference type="EMBL" id="JAFLNF010000002">
    <property type="protein sequence ID" value="MBO0344604.1"/>
    <property type="molecule type" value="Genomic_DNA"/>
</dbReference>
<feature type="domain" description="GGDEF" evidence="3">
    <location>
        <begin position="844"/>
        <end position="976"/>
    </location>
</feature>
<evidence type="ECO:0000313" key="4">
    <source>
        <dbReference type="EMBL" id="MBO0344604.1"/>
    </source>
</evidence>
<name>A0A939J884_9HYPH</name>
<dbReference type="InterPro" id="IPR052155">
    <property type="entry name" value="Biofilm_reg_signaling"/>
</dbReference>
<evidence type="ECO:0000256" key="1">
    <source>
        <dbReference type="SAM" id="Coils"/>
    </source>
</evidence>
<dbReference type="InterPro" id="IPR043128">
    <property type="entry name" value="Rev_trsase/Diguanyl_cyclase"/>
</dbReference>
<evidence type="ECO:0000259" key="3">
    <source>
        <dbReference type="PROSITE" id="PS50887"/>
    </source>
</evidence>
<dbReference type="Pfam" id="PF08448">
    <property type="entry name" value="PAS_4"/>
    <property type="match status" value="1"/>
</dbReference>
<feature type="domain" description="PAC" evidence="2">
    <location>
        <begin position="378"/>
        <end position="434"/>
    </location>
</feature>
<keyword evidence="1" id="KW-0175">Coiled coil</keyword>
<proteinExistence type="predicted"/>
<dbReference type="SUPFAM" id="SSF55073">
    <property type="entry name" value="Nucleotide cyclase"/>
    <property type="match status" value="1"/>
</dbReference>
<dbReference type="PROSITE" id="PS50887">
    <property type="entry name" value="GGDEF"/>
    <property type="match status" value="1"/>
</dbReference>
<dbReference type="Gene3D" id="3.30.450.20">
    <property type="entry name" value="PAS domain"/>
    <property type="match status" value="4"/>
</dbReference>
<gene>
    <name evidence="4" type="ORF">J0X15_05180</name>
</gene>
<keyword evidence="5" id="KW-1185">Reference proteome</keyword>
<comment type="caution">
    <text evidence="4">The sequence shown here is derived from an EMBL/GenBank/DDBJ whole genome shotgun (WGS) entry which is preliminary data.</text>
</comment>
<dbReference type="InterPro" id="IPR013655">
    <property type="entry name" value="PAS_fold_3"/>
</dbReference>
<dbReference type="SUPFAM" id="SSF55785">
    <property type="entry name" value="PYP-like sensor domain (PAS domain)"/>
    <property type="match status" value="4"/>
</dbReference>
<reference evidence="4" key="1">
    <citation type="submission" date="2021-03" db="EMBL/GenBank/DDBJ databases">
        <title>Roseibium sp. CAU 1637 isolated from Incheon.</title>
        <authorList>
            <person name="Kim W."/>
        </authorList>
    </citation>
    <scope>NUCLEOTIDE SEQUENCE</scope>
    <source>
        <strain evidence="4">CAU 1637</strain>
    </source>
</reference>
<evidence type="ECO:0000259" key="2">
    <source>
        <dbReference type="PROSITE" id="PS50113"/>
    </source>
</evidence>
<dbReference type="RefSeq" id="WP_206938724.1">
    <property type="nucleotide sequence ID" value="NZ_JAFLNF010000002.1"/>
</dbReference>
<sequence>MTVAFADPKLPGYPDLPLDAAGQISSPDGLSNLLAPTVALTGGRFAGFYLLQNERLECLGKAGAAPELDVDQNLAIWLQDQLEPASSDPRDLIEISLPLMNDDLEPLVVWVLGAPVLSGMLLLIGDTPPEEHGARNALTSLLAAAVTLLEHSTQVSGLEQQLEQEVDLRDFFNQFNELAGMGGWEIDGETREVRWTPQTCRIHDLPEGTTLKLQEWFQLCNPDCQPLLESAFKEALRSGSGWELKLQITTAMGRDVWVYSVCQPIFEPGRKRPRLVGAVTDITSQVQMESEVATAERLYRSTLDALTEGILVADREGVLRWYNAAAETILEVETLYEGLSHLASIATEFAPDYSLAEEDGLSAIGGDELVERLLSGRESMKWNSLSRIGVSRQRKWLKCHSEPLINDESGELVGVVISINDVTQQKHTEDMLNEVFEAVPSGFAIYDQDDKLYMANAAYRFGVLSGVGIKKCRGQTFHQLMTDALVSGQFPDAPSATPARDSWIEEWRNGFFMGEPTRLERLSDGRWIQSTSQITPSSYRADFFADVTELKEKASVLKAIFDYFPAAVALITADMEVTYFNSKWMKLLHFQDGEVGETVSLSDMLHNAFKHMGSGEENLAEEVARSTERLRLIDGAPFERKFADGTIFRVSGRALPGGNILTFVEDITESRNAAEELQAKEKLAREKSEELEHTFENINLAVSVFDREGRLQTWNDKYVEYFNKQHGEARRGISLFDLIEVAKARGNFQGDVKAHVDGLIARLNRGEVVHSRFRMANGRILKSNHSPLPGGGWIGTHSVLLAGDDDGSTSAGNAGLDDETGLHDQAWAMRSLDETLRTIHETEGHGVLSIVRVGRTKASAAVEHSAKDRRMLRAVTQNILGKVRGMDKVARLDSGEFLVIFPQVQNSRRVVKAVSRRTLTELRSIQECKTEDGTNPISIGVVRLTDDMSTAQEAFQVAMKACDAAYAGGGGFTILS</sequence>
<dbReference type="SMART" id="SM00267">
    <property type="entry name" value="GGDEF"/>
    <property type="match status" value="1"/>
</dbReference>
<dbReference type="PANTHER" id="PTHR44757">
    <property type="entry name" value="DIGUANYLATE CYCLASE DGCP"/>
    <property type="match status" value="1"/>
</dbReference>
<feature type="coiled-coil region" evidence="1">
    <location>
        <begin position="667"/>
        <end position="694"/>
    </location>
</feature>
<dbReference type="InterPro" id="IPR029787">
    <property type="entry name" value="Nucleotide_cyclase"/>
</dbReference>
<dbReference type="PANTHER" id="PTHR44757:SF2">
    <property type="entry name" value="BIOFILM ARCHITECTURE MAINTENANCE PROTEIN MBAA"/>
    <property type="match status" value="1"/>
</dbReference>
<dbReference type="AlphaFoldDB" id="A0A939J884"/>
<protein>
    <submittedName>
        <fullName evidence="4">PAS-domain containing protein</fullName>
    </submittedName>
</protein>
<dbReference type="PROSITE" id="PS50113">
    <property type="entry name" value="PAC"/>
    <property type="match status" value="2"/>
</dbReference>
<dbReference type="Pfam" id="PF00990">
    <property type="entry name" value="GGDEF"/>
    <property type="match status" value="1"/>
</dbReference>
<dbReference type="InterPro" id="IPR000160">
    <property type="entry name" value="GGDEF_dom"/>
</dbReference>
<dbReference type="InterPro" id="IPR000014">
    <property type="entry name" value="PAS"/>
</dbReference>
<dbReference type="InterPro" id="IPR013656">
    <property type="entry name" value="PAS_4"/>
</dbReference>
<organism evidence="4 5">
    <name type="scientific">Roseibium limicola</name>
    <dbReference type="NCBI Taxonomy" id="2816037"/>
    <lineage>
        <taxon>Bacteria</taxon>
        <taxon>Pseudomonadati</taxon>
        <taxon>Pseudomonadota</taxon>
        <taxon>Alphaproteobacteria</taxon>
        <taxon>Hyphomicrobiales</taxon>
        <taxon>Stappiaceae</taxon>
        <taxon>Roseibium</taxon>
    </lineage>
</organism>
<accession>A0A939J884</accession>
<dbReference type="InterPro" id="IPR000700">
    <property type="entry name" value="PAS-assoc_C"/>
</dbReference>
<evidence type="ECO:0000313" key="5">
    <source>
        <dbReference type="Proteomes" id="UP000664779"/>
    </source>
</evidence>
<dbReference type="InterPro" id="IPR035965">
    <property type="entry name" value="PAS-like_dom_sf"/>
</dbReference>
<feature type="domain" description="PAC" evidence="2">
    <location>
        <begin position="242"/>
        <end position="294"/>
    </location>
</feature>
<dbReference type="Pfam" id="PF08447">
    <property type="entry name" value="PAS_3"/>
    <property type="match status" value="1"/>
</dbReference>
<dbReference type="Proteomes" id="UP000664779">
    <property type="component" value="Unassembled WGS sequence"/>
</dbReference>
<dbReference type="SMART" id="SM00091">
    <property type="entry name" value="PAS"/>
    <property type="match status" value="5"/>
</dbReference>